<dbReference type="SUPFAM" id="SSF52113">
    <property type="entry name" value="BRCT domain"/>
    <property type="match status" value="1"/>
</dbReference>
<dbReference type="GO" id="GO:0043327">
    <property type="term" value="P:chemotaxis to cAMP"/>
    <property type="evidence" value="ECO:0007669"/>
    <property type="project" value="EnsemblProtists"/>
</dbReference>
<dbReference type="GO" id="GO:0140806">
    <property type="term" value="F:NAD+-protein-aspartate ADP-ribosyltransferase activity"/>
    <property type="evidence" value="ECO:0007669"/>
    <property type="project" value="RHEA"/>
</dbReference>
<dbReference type="InterPro" id="IPR008893">
    <property type="entry name" value="WGR_domain"/>
</dbReference>
<dbReference type="GO" id="GO:0051287">
    <property type="term" value="F:NAD binding"/>
    <property type="evidence" value="ECO:0007669"/>
    <property type="project" value="UniProtKB-UniRule"/>
</dbReference>
<dbReference type="InterPro" id="IPR001357">
    <property type="entry name" value="BRCT_dom"/>
</dbReference>
<dbReference type="GO" id="GO:0010225">
    <property type="term" value="P:response to UV-C"/>
    <property type="evidence" value="ECO:0007669"/>
    <property type="project" value="EnsemblProtists"/>
</dbReference>
<dbReference type="Pfam" id="PF21728">
    <property type="entry name" value="PADR1_N"/>
    <property type="match status" value="1"/>
</dbReference>
<dbReference type="InterPro" id="IPR036420">
    <property type="entry name" value="BRCT_dom_sf"/>
</dbReference>
<sequence>MSGIQEAFSIEYSKSDRSTCKNCGSGLSKGELRVGHGKPGQYHDGLEYSYFHVKCKIKSVKILSDLKGWETLRWDDQMTIRTKHFPNDTSANAALDTQRKEYINALWKIQDQLSDSVLKGPQIKSIIEENKGRVEKVPGDVLVGILSDWLLLGRTGSCPTCKNFHVGFNSVEYKCYGYVTGFTKCDWKGTTIKRHKIVIPSSLKANQLKFIENFKFSKDYPKDVCNYDGDDDDEEEDEEEKEESSDSEAEESEPESVDSDVVQSDPESGDEQVSKTKKTKKKDQEDAVPIGSELYGMVFIIAGNQKNLDPSPSELKSLINDHGGSVVETVAKANIMISCDDEVKKSKPTKKVSDAIDSIPIFPTSWLQDLVDRKNEGIELRKSSISSKYVIEPSECQDDYELVTTKYVAPKKATTSTTSTKSSSTLLKKRKEPEKKEIIFKKKPKMGSDILKPDDEISSIYNIYMEDDQTYGTITYNVMLNLVDIHSGYNKFYKIQLLNNNNTYIVFLKWGRIGKTMGSKQELFTSKKGAKELFSSKFEYFTGITWGDHHSFEKKPGKYYMVSLDDGWDDDNDELESAIKKNKSSDNSQKMLASLSTPSNLAPRTIELIKLMFDQEMMKKQLASMKVDIDKMPLGKISKKQIMDGYQVLAEIQEILSRPNGNTSTAPLSDCANRFYSLIPHNFGSNLPPIINTNEMLKEKMDLIEAFIDIEIANKLKKQSENTEGNLIDNHYKSLKTNLAPLDKDSELYKTLVSYAHKSHDTSYFDFGLKVEDIFEVEREGEVSRFDPWKKNDNKMLLWHGSRLTNWCGIISQGLRIAPPEAPKTGYRFGKGVYFADCISKSASYCFTSKQSPTALMILCEVALGKMNELKHDKYMEKAPSGTHSTKALGMSIPNPKEYVKVDNDIVVPAGSIIKTGTNTSCSHNEFIVYDVSQIRIKYILKVNVQNKY</sequence>
<dbReference type="GO" id="GO:0010918">
    <property type="term" value="P:positive regulation of mitochondrial membrane potential"/>
    <property type="evidence" value="ECO:0007669"/>
    <property type="project" value="EnsemblProtists"/>
</dbReference>
<accession>F4Q0P0</accession>
<dbReference type="SUPFAM" id="SSF142921">
    <property type="entry name" value="WGR domain-like"/>
    <property type="match status" value="1"/>
</dbReference>
<dbReference type="PROSITE" id="PS51059">
    <property type="entry name" value="PARP_CATALYTIC"/>
    <property type="match status" value="1"/>
</dbReference>
<evidence type="ECO:0000259" key="20">
    <source>
        <dbReference type="PROSITE" id="PS51059"/>
    </source>
</evidence>
<dbReference type="Proteomes" id="UP000007797">
    <property type="component" value="Unassembled WGS sequence"/>
</dbReference>
<dbReference type="Pfam" id="PF00644">
    <property type="entry name" value="PARP"/>
    <property type="match status" value="1"/>
</dbReference>
<keyword evidence="5 15" id="KW-0479">Metal-binding</keyword>
<dbReference type="Pfam" id="PF16589">
    <property type="entry name" value="BRCT_2"/>
    <property type="match status" value="1"/>
</dbReference>
<feature type="domain" description="PARP alpha-helical" evidence="21">
    <location>
        <begin position="598"/>
        <end position="718"/>
    </location>
</feature>
<evidence type="ECO:0000256" key="15">
    <source>
        <dbReference type="PIRNR" id="PIRNR000489"/>
    </source>
</evidence>
<dbReference type="InterPro" id="IPR036957">
    <property type="entry name" value="Znf_PARP_sf"/>
</dbReference>
<evidence type="ECO:0000256" key="8">
    <source>
        <dbReference type="ARBA" id="ARBA00022771"/>
    </source>
</evidence>
<evidence type="ECO:0000256" key="17">
    <source>
        <dbReference type="SAM" id="MobiDB-lite"/>
    </source>
</evidence>
<dbReference type="OMA" id="MNFKYKY"/>
<comment type="catalytic activity">
    <reaction evidence="14 15">
        <text>NAD(+) + (ADP-D-ribosyl)n-acceptor = nicotinamide + (ADP-D-ribosyl)n+1-acceptor + H(+).</text>
        <dbReference type="EC" id="2.4.2.30"/>
    </reaction>
</comment>
<keyword evidence="3 15" id="KW-0808">Transferase</keyword>
<evidence type="ECO:0000256" key="14">
    <source>
        <dbReference type="ARBA" id="ARBA00033987"/>
    </source>
</evidence>
<keyword evidence="10 15" id="KW-0520">NAD</keyword>
<evidence type="ECO:0000259" key="18">
    <source>
        <dbReference type="PROSITE" id="PS50064"/>
    </source>
</evidence>
<evidence type="ECO:0000256" key="2">
    <source>
        <dbReference type="ARBA" id="ARBA00022676"/>
    </source>
</evidence>
<dbReference type="KEGG" id="dfa:DFA_03885"/>
<dbReference type="PANTHER" id="PTHR10459:SF60">
    <property type="entry name" value="POLY [ADP-RIBOSE] POLYMERASE 2"/>
    <property type="match status" value="1"/>
</dbReference>
<comment type="catalytic activity">
    <reaction evidence="15">
        <text>L-aspartyl-[protein] + NAD(+) = 4-O-(ADP-D-ribosyl)-L-aspartyl-[protein] + nicotinamide</text>
        <dbReference type="Rhea" id="RHEA:54424"/>
        <dbReference type="Rhea" id="RHEA-COMP:9867"/>
        <dbReference type="Rhea" id="RHEA-COMP:13832"/>
        <dbReference type="ChEBI" id="CHEBI:17154"/>
        <dbReference type="ChEBI" id="CHEBI:29961"/>
        <dbReference type="ChEBI" id="CHEBI:57540"/>
        <dbReference type="ChEBI" id="CHEBI:138102"/>
    </reaction>
</comment>
<dbReference type="GO" id="GO:0003950">
    <property type="term" value="F:NAD+ poly-ADP-ribosyltransferase activity"/>
    <property type="evidence" value="ECO:0007669"/>
    <property type="project" value="UniProtKB-UniRule"/>
</dbReference>
<dbReference type="Pfam" id="PF08063">
    <property type="entry name" value="Zn_ribbon_PADR1"/>
    <property type="match status" value="1"/>
</dbReference>
<evidence type="ECO:0000259" key="21">
    <source>
        <dbReference type="PROSITE" id="PS51060"/>
    </source>
</evidence>
<dbReference type="InterPro" id="IPR001510">
    <property type="entry name" value="Znf_PARP"/>
</dbReference>
<dbReference type="Gene3D" id="3.40.50.10190">
    <property type="entry name" value="BRCT domain"/>
    <property type="match status" value="1"/>
</dbReference>
<evidence type="ECO:0000313" key="23">
    <source>
        <dbReference type="EMBL" id="EGG18391.1"/>
    </source>
</evidence>
<protein>
    <recommendedName>
        <fullName evidence="15 16">Poly [ADP-ribose] polymerase</fullName>
        <ecNumber evidence="15">2.4.2.30</ecNumber>
    </recommendedName>
</protein>
<dbReference type="InterPro" id="IPR036930">
    <property type="entry name" value="WGR_dom_sf"/>
</dbReference>
<dbReference type="Pfam" id="PF05406">
    <property type="entry name" value="WGR"/>
    <property type="match status" value="1"/>
</dbReference>
<keyword evidence="11 15" id="KW-0238">DNA-binding</keyword>
<dbReference type="FunFam" id="3.90.228.10:FF:000017">
    <property type="entry name" value="Poly [ADP-ribose] polymerase"/>
    <property type="match status" value="1"/>
</dbReference>
<dbReference type="PIRSF" id="PIRSF000489">
    <property type="entry name" value="NAD_ADPRT"/>
    <property type="match status" value="1"/>
</dbReference>
<evidence type="ECO:0000256" key="16">
    <source>
        <dbReference type="RuleBase" id="RU362114"/>
    </source>
</evidence>
<dbReference type="GO" id="GO:0005730">
    <property type="term" value="C:nucleolus"/>
    <property type="evidence" value="ECO:0007669"/>
    <property type="project" value="TreeGrafter"/>
</dbReference>
<comment type="similarity">
    <text evidence="13">Belongs to the ARTD/PARP family.</text>
</comment>
<evidence type="ECO:0000256" key="7">
    <source>
        <dbReference type="ARBA" id="ARBA00022765"/>
    </source>
</evidence>
<evidence type="ECO:0000259" key="19">
    <source>
        <dbReference type="PROSITE" id="PS50172"/>
    </source>
</evidence>
<reference evidence="24" key="1">
    <citation type="journal article" date="2011" name="Genome Res.">
        <title>Phylogeny-wide analysis of social amoeba genomes highlights ancient origins for complex intercellular communication.</title>
        <authorList>
            <person name="Heidel A.J."/>
            <person name="Lawal H.M."/>
            <person name="Felder M."/>
            <person name="Schilde C."/>
            <person name="Helps N.R."/>
            <person name="Tunggal B."/>
            <person name="Rivero F."/>
            <person name="John U."/>
            <person name="Schleicher M."/>
            <person name="Eichinger L."/>
            <person name="Platzer M."/>
            <person name="Noegel A.A."/>
            <person name="Schaap P."/>
            <person name="Gloeckner G."/>
        </authorList>
    </citation>
    <scope>NUCLEOTIDE SEQUENCE [LARGE SCALE GENOMIC DNA]</scope>
    <source>
        <strain evidence="24">SH3</strain>
    </source>
</reference>
<comment type="catalytic activity">
    <reaction evidence="15">
        <text>L-glutamyl-[protein] + NAD(+) = 5-O-(ADP-D-ribosyl)-L-glutamyl-[protein] + nicotinamide</text>
        <dbReference type="Rhea" id="RHEA:58224"/>
        <dbReference type="Rhea" id="RHEA-COMP:10208"/>
        <dbReference type="Rhea" id="RHEA-COMP:15089"/>
        <dbReference type="ChEBI" id="CHEBI:17154"/>
        <dbReference type="ChEBI" id="CHEBI:29973"/>
        <dbReference type="ChEBI" id="CHEBI:57540"/>
        <dbReference type="ChEBI" id="CHEBI:142540"/>
    </reaction>
</comment>
<dbReference type="Gene3D" id="3.90.640.80">
    <property type="match status" value="1"/>
</dbReference>
<dbReference type="RefSeq" id="XP_004366295.1">
    <property type="nucleotide sequence ID" value="XM_004366238.1"/>
</dbReference>
<dbReference type="GO" id="GO:0010628">
    <property type="term" value="P:positive regulation of gene expression"/>
    <property type="evidence" value="ECO:0007669"/>
    <property type="project" value="EnsemblProtists"/>
</dbReference>
<comment type="subcellular location">
    <subcellularLocation>
        <location evidence="1 15">Nucleus</location>
    </subcellularLocation>
</comment>
<dbReference type="CDD" id="cd01437">
    <property type="entry name" value="parp_like"/>
    <property type="match status" value="1"/>
</dbReference>
<keyword evidence="8" id="KW-0863">Zinc-finger</keyword>
<dbReference type="InterPro" id="IPR008288">
    <property type="entry name" value="PARP"/>
</dbReference>
<feature type="domain" description="PARP catalytic" evidence="20">
    <location>
        <begin position="726"/>
        <end position="949"/>
    </location>
</feature>
<dbReference type="SMART" id="SM01335">
    <property type="entry name" value="PADR1"/>
    <property type="match status" value="1"/>
</dbReference>
<dbReference type="InterPro" id="IPR012317">
    <property type="entry name" value="Poly(ADP-ribose)pol_cat_dom"/>
</dbReference>
<dbReference type="SMART" id="SM00773">
    <property type="entry name" value="WGR"/>
    <property type="match status" value="1"/>
</dbReference>
<evidence type="ECO:0000256" key="4">
    <source>
        <dbReference type="ARBA" id="ARBA00022695"/>
    </source>
</evidence>
<keyword evidence="6" id="KW-0677">Repeat</keyword>
<dbReference type="PROSITE" id="PS50064">
    <property type="entry name" value="ZF_PARP_2"/>
    <property type="match status" value="1"/>
</dbReference>
<evidence type="ECO:0000259" key="22">
    <source>
        <dbReference type="PROSITE" id="PS51977"/>
    </source>
</evidence>
<dbReference type="GO" id="GO:0003677">
    <property type="term" value="F:DNA binding"/>
    <property type="evidence" value="ECO:0007669"/>
    <property type="project" value="UniProtKB-UniRule"/>
</dbReference>
<dbReference type="Pfam" id="PF02877">
    <property type="entry name" value="PARP_reg"/>
    <property type="match status" value="1"/>
</dbReference>
<dbReference type="PROSITE" id="PS51977">
    <property type="entry name" value="WGR"/>
    <property type="match status" value="1"/>
</dbReference>
<dbReference type="GeneID" id="14870321"/>
<evidence type="ECO:0000256" key="5">
    <source>
        <dbReference type="ARBA" id="ARBA00022723"/>
    </source>
</evidence>
<dbReference type="AlphaFoldDB" id="F4Q0P0"/>
<dbReference type="EC" id="2.4.2.30" evidence="15"/>
<dbReference type="GO" id="GO:0000729">
    <property type="term" value="P:DNA double-strand break processing"/>
    <property type="evidence" value="ECO:0007669"/>
    <property type="project" value="EnsemblProtists"/>
</dbReference>
<evidence type="ECO:0000313" key="24">
    <source>
        <dbReference type="Proteomes" id="UP000007797"/>
    </source>
</evidence>
<dbReference type="GO" id="GO:0010421">
    <property type="term" value="P:hydrogen peroxide-mediated programmed cell death"/>
    <property type="evidence" value="ECO:0007669"/>
    <property type="project" value="EnsemblProtists"/>
</dbReference>
<dbReference type="GO" id="GO:1903518">
    <property type="term" value="P:positive regulation of single strand break repair"/>
    <property type="evidence" value="ECO:0007669"/>
    <property type="project" value="EnsemblProtists"/>
</dbReference>
<feature type="domain" description="PARP-type" evidence="18">
    <location>
        <begin position="8"/>
        <end position="81"/>
    </location>
</feature>
<dbReference type="InterPro" id="IPR004102">
    <property type="entry name" value="Poly(ADP-ribose)pol_reg_dom"/>
</dbReference>
<dbReference type="GO" id="GO:0007005">
    <property type="term" value="P:mitochondrion organization"/>
    <property type="evidence" value="ECO:0007669"/>
    <property type="project" value="EnsemblProtists"/>
</dbReference>
<dbReference type="InterPro" id="IPR012982">
    <property type="entry name" value="PARP1-like_PADR1_Zn_ribbon"/>
</dbReference>
<dbReference type="STRING" id="1054147.F4Q0P0"/>
<dbReference type="CDD" id="cd07997">
    <property type="entry name" value="WGR_PARP"/>
    <property type="match status" value="1"/>
</dbReference>
<feature type="domain" description="BRCT" evidence="19">
    <location>
        <begin position="289"/>
        <end position="375"/>
    </location>
</feature>
<evidence type="ECO:0000256" key="12">
    <source>
        <dbReference type="ARBA" id="ARBA00023242"/>
    </source>
</evidence>
<dbReference type="InterPro" id="IPR049296">
    <property type="entry name" value="PARP1-like_PADR1_N"/>
</dbReference>
<dbReference type="GO" id="GO:0008270">
    <property type="term" value="F:zinc ion binding"/>
    <property type="evidence" value="ECO:0007669"/>
    <property type="project" value="UniProtKB-KW"/>
</dbReference>
<dbReference type="GO" id="GO:0007346">
    <property type="term" value="P:regulation of mitotic cell cycle"/>
    <property type="evidence" value="ECO:0007669"/>
    <property type="project" value="EnsemblProtists"/>
</dbReference>
<evidence type="ECO:0000256" key="9">
    <source>
        <dbReference type="ARBA" id="ARBA00022833"/>
    </source>
</evidence>
<proteinExistence type="inferred from homology"/>
<dbReference type="SUPFAM" id="SSF57716">
    <property type="entry name" value="Glucocorticoid receptor-like (DNA-binding domain)"/>
    <property type="match status" value="1"/>
</dbReference>
<keyword evidence="2 15" id="KW-0328">Glycosyltransferase</keyword>
<dbReference type="GO" id="GO:0140807">
    <property type="term" value="F:NAD+-protein-glutamate ADP-ribosyltransferase activity"/>
    <property type="evidence" value="ECO:0007669"/>
    <property type="project" value="RHEA"/>
</dbReference>
<dbReference type="InterPro" id="IPR036616">
    <property type="entry name" value="Poly(ADP-ribose)pol_reg_dom_sf"/>
</dbReference>
<evidence type="ECO:0000256" key="3">
    <source>
        <dbReference type="ARBA" id="ARBA00022679"/>
    </source>
</evidence>
<dbReference type="PANTHER" id="PTHR10459">
    <property type="entry name" value="DNA LIGASE"/>
    <property type="match status" value="1"/>
</dbReference>
<dbReference type="InterPro" id="IPR050800">
    <property type="entry name" value="ARTD/PARP"/>
</dbReference>
<gene>
    <name evidence="23" type="primary">adprt1A</name>
    <name evidence="23" type="ORF">DFA_03885</name>
</gene>
<feature type="region of interest" description="Disordered" evidence="17">
    <location>
        <begin position="225"/>
        <end position="285"/>
    </location>
</feature>
<dbReference type="GO" id="GO:0072718">
    <property type="term" value="P:response to cisplatin"/>
    <property type="evidence" value="ECO:0007669"/>
    <property type="project" value="EnsemblProtists"/>
</dbReference>
<evidence type="ECO:0000256" key="1">
    <source>
        <dbReference type="ARBA" id="ARBA00004123"/>
    </source>
</evidence>
<dbReference type="OrthoDB" id="429950at2759"/>
<keyword evidence="4" id="KW-0548">Nucleotidyltransferase</keyword>
<dbReference type="GO" id="GO:0000077">
    <property type="term" value="P:DNA damage checkpoint signaling"/>
    <property type="evidence" value="ECO:0007669"/>
    <property type="project" value="EnsemblProtists"/>
</dbReference>
<evidence type="ECO:0000256" key="6">
    <source>
        <dbReference type="ARBA" id="ARBA00022737"/>
    </source>
</evidence>
<dbReference type="Pfam" id="PF00645">
    <property type="entry name" value="zf-PARP"/>
    <property type="match status" value="1"/>
</dbReference>
<dbReference type="GO" id="GO:0070212">
    <property type="term" value="P:protein poly-ADP-ribosylation"/>
    <property type="evidence" value="ECO:0007669"/>
    <property type="project" value="TreeGrafter"/>
</dbReference>
<dbReference type="Gene3D" id="3.90.228.10">
    <property type="match status" value="1"/>
</dbReference>
<dbReference type="GO" id="GO:0031152">
    <property type="term" value="P:aggregation involved in sorocarp development"/>
    <property type="evidence" value="ECO:0007669"/>
    <property type="project" value="EnsemblProtists"/>
</dbReference>
<feature type="domain" description="WGR" evidence="22">
    <location>
        <begin position="460"/>
        <end position="559"/>
    </location>
</feature>
<dbReference type="PROSITE" id="PS52007">
    <property type="entry name" value="PADR1"/>
    <property type="match status" value="1"/>
</dbReference>
<dbReference type="Gene3D" id="3.30.1740.10">
    <property type="entry name" value="Zinc finger, PARP-type"/>
    <property type="match status" value="1"/>
</dbReference>
<dbReference type="PROSITE" id="PS51060">
    <property type="entry name" value="PARP_ALPHA_HD"/>
    <property type="match status" value="1"/>
</dbReference>
<dbReference type="SMART" id="SM01336">
    <property type="entry name" value="zf-PARP"/>
    <property type="match status" value="1"/>
</dbReference>
<dbReference type="PROSITE" id="PS50172">
    <property type="entry name" value="BRCT"/>
    <property type="match status" value="1"/>
</dbReference>
<dbReference type="SUPFAM" id="SSF47587">
    <property type="entry name" value="Domain of poly(ADP-ribose) polymerase"/>
    <property type="match status" value="1"/>
</dbReference>
<evidence type="ECO:0000256" key="10">
    <source>
        <dbReference type="ARBA" id="ARBA00023027"/>
    </source>
</evidence>
<organism evidence="23 24">
    <name type="scientific">Cavenderia fasciculata</name>
    <name type="common">Slime mold</name>
    <name type="synonym">Dictyostelium fasciculatum</name>
    <dbReference type="NCBI Taxonomy" id="261658"/>
    <lineage>
        <taxon>Eukaryota</taxon>
        <taxon>Amoebozoa</taxon>
        <taxon>Evosea</taxon>
        <taxon>Eumycetozoa</taxon>
        <taxon>Dictyostelia</taxon>
        <taxon>Acytosteliales</taxon>
        <taxon>Cavenderiaceae</taxon>
        <taxon>Cavenderia</taxon>
    </lineage>
</organism>
<keyword evidence="9 15" id="KW-0862">Zinc</keyword>
<dbReference type="GO" id="GO:0016779">
    <property type="term" value="F:nucleotidyltransferase activity"/>
    <property type="evidence" value="ECO:0007669"/>
    <property type="project" value="UniProtKB-KW"/>
</dbReference>
<dbReference type="EMBL" id="GL883018">
    <property type="protein sequence ID" value="EGG18391.1"/>
    <property type="molecule type" value="Genomic_DNA"/>
</dbReference>
<keyword evidence="12 15" id="KW-0539">Nucleus</keyword>
<dbReference type="GO" id="GO:0071168">
    <property type="term" value="P:protein localization to chromatin"/>
    <property type="evidence" value="ECO:0007669"/>
    <property type="project" value="EnsemblProtists"/>
</dbReference>
<name>F4Q0P0_CACFS</name>
<dbReference type="Gene3D" id="1.20.142.10">
    <property type="entry name" value="Poly(ADP-ribose) polymerase, regulatory domain"/>
    <property type="match status" value="1"/>
</dbReference>
<evidence type="ECO:0000256" key="13">
    <source>
        <dbReference type="ARBA" id="ARBA00024347"/>
    </source>
</evidence>
<keyword evidence="7" id="KW-0013">ADP-ribosylation</keyword>
<dbReference type="SUPFAM" id="SSF56399">
    <property type="entry name" value="ADP-ribosylation"/>
    <property type="match status" value="1"/>
</dbReference>
<dbReference type="GO" id="GO:0140582">
    <property type="term" value="P:adenylate cyclase-activating G protein-coupled cAMP receptor signaling pathway"/>
    <property type="evidence" value="ECO:0007669"/>
    <property type="project" value="EnsemblProtists"/>
</dbReference>
<feature type="compositionally biased region" description="Acidic residues" evidence="17">
    <location>
        <begin position="228"/>
        <end position="258"/>
    </location>
</feature>
<dbReference type="FunFam" id="1.20.142.10:FF:000002">
    <property type="entry name" value="Poly [ADP-ribose] polymerase"/>
    <property type="match status" value="1"/>
</dbReference>
<dbReference type="GO" id="GO:0006303">
    <property type="term" value="P:double-strand break repair via nonhomologous end joining"/>
    <property type="evidence" value="ECO:0007669"/>
    <property type="project" value="EnsemblProtists"/>
</dbReference>
<keyword evidence="24" id="KW-1185">Reference proteome</keyword>
<evidence type="ECO:0000256" key="11">
    <source>
        <dbReference type="ARBA" id="ARBA00023125"/>
    </source>
</evidence>